<evidence type="ECO:0000313" key="2">
    <source>
        <dbReference type="Proteomes" id="UP000299102"/>
    </source>
</evidence>
<proteinExistence type="predicted"/>
<evidence type="ECO:0000313" key="1">
    <source>
        <dbReference type="EMBL" id="GBP20303.1"/>
    </source>
</evidence>
<gene>
    <name evidence="1" type="ORF">EVAR_10564_1</name>
</gene>
<accession>A0A4C1U1R2</accession>
<dbReference type="Proteomes" id="UP000299102">
    <property type="component" value="Unassembled WGS sequence"/>
</dbReference>
<reference evidence="1 2" key="1">
    <citation type="journal article" date="2019" name="Commun. Biol.">
        <title>The bagworm genome reveals a unique fibroin gene that provides high tensile strength.</title>
        <authorList>
            <person name="Kono N."/>
            <person name="Nakamura H."/>
            <person name="Ohtoshi R."/>
            <person name="Tomita M."/>
            <person name="Numata K."/>
            <person name="Arakawa K."/>
        </authorList>
    </citation>
    <scope>NUCLEOTIDE SEQUENCE [LARGE SCALE GENOMIC DNA]</scope>
</reference>
<keyword evidence="2" id="KW-1185">Reference proteome</keyword>
<protein>
    <recommendedName>
        <fullName evidence="3">CCHC-type domain-containing protein</fullName>
    </recommendedName>
</protein>
<organism evidence="1 2">
    <name type="scientific">Eumeta variegata</name>
    <name type="common">Bagworm moth</name>
    <name type="synonym">Eumeta japonica</name>
    <dbReference type="NCBI Taxonomy" id="151549"/>
    <lineage>
        <taxon>Eukaryota</taxon>
        <taxon>Metazoa</taxon>
        <taxon>Ecdysozoa</taxon>
        <taxon>Arthropoda</taxon>
        <taxon>Hexapoda</taxon>
        <taxon>Insecta</taxon>
        <taxon>Pterygota</taxon>
        <taxon>Neoptera</taxon>
        <taxon>Endopterygota</taxon>
        <taxon>Lepidoptera</taxon>
        <taxon>Glossata</taxon>
        <taxon>Ditrysia</taxon>
        <taxon>Tineoidea</taxon>
        <taxon>Psychidae</taxon>
        <taxon>Oiketicinae</taxon>
        <taxon>Eumeta</taxon>
    </lineage>
</organism>
<comment type="caution">
    <text evidence="1">The sequence shown here is derived from an EMBL/GenBank/DDBJ whole genome shotgun (WGS) entry which is preliminary data.</text>
</comment>
<evidence type="ECO:0008006" key="3">
    <source>
        <dbReference type="Google" id="ProtNLM"/>
    </source>
</evidence>
<name>A0A4C1U1R2_EUMVA</name>
<sequence>MVEVIKIRKVFRGTQTTPVTLAAAKTQKVVGENGRIRIDWCKSEIDRYKLCIKCRDEGHTFAKCNKSARCALRAELGVTDNVAHHTGTSRCPVFKKGASEDNEYTKVRILYLNINHYEAVHECVRDTRIMEESRTSLNAECSKSRHGSLRAYLHRFKHDDCPSSPECPSCPGVAEDAEHVFFVCSPFNPQRDELKKS</sequence>
<dbReference type="EMBL" id="BGZK01000117">
    <property type="protein sequence ID" value="GBP20303.1"/>
    <property type="molecule type" value="Genomic_DNA"/>
</dbReference>
<dbReference type="AlphaFoldDB" id="A0A4C1U1R2"/>